<keyword evidence="3" id="KW-1185">Reference proteome</keyword>
<dbReference type="PANTHER" id="PTHR42791">
    <property type="entry name" value="GNAT FAMILY ACETYLTRANSFERASE"/>
    <property type="match status" value="1"/>
</dbReference>
<protein>
    <submittedName>
        <fullName evidence="2">GNAT family N-acetyltransferase</fullName>
    </submittedName>
</protein>
<dbReference type="Pfam" id="PF00583">
    <property type="entry name" value="Acetyltransf_1"/>
    <property type="match status" value="1"/>
</dbReference>
<dbReference type="InterPro" id="IPR052523">
    <property type="entry name" value="Trichothecene_AcTrans"/>
</dbReference>
<dbReference type="PANTHER" id="PTHR42791:SF1">
    <property type="entry name" value="N-ACETYLTRANSFERASE DOMAIN-CONTAINING PROTEIN"/>
    <property type="match status" value="1"/>
</dbReference>
<dbReference type="SUPFAM" id="SSF55729">
    <property type="entry name" value="Acyl-CoA N-acyltransferases (Nat)"/>
    <property type="match status" value="1"/>
</dbReference>
<organism evidence="2 3">
    <name type="scientific">Pedobacter rhodius</name>
    <dbReference type="NCBI Taxonomy" id="3004098"/>
    <lineage>
        <taxon>Bacteria</taxon>
        <taxon>Pseudomonadati</taxon>
        <taxon>Bacteroidota</taxon>
        <taxon>Sphingobacteriia</taxon>
        <taxon>Sphingobacteriales</taxon>
        <taxon>Sphingobacteriaceae</taxon>
        <taxon>Pedobacter</taxon>
    </lineage>
</organism>
<dbReference type="PROSITE" id="PS51186">
    <property type="entry name" value="GNAT"/>
    <property type="match status" value="1"/>
</dbReference>
<dbReference type="EMBL" id="JAPWGL010000002">
    <property type="protein sequence ID" value="MCZ4222923.1"/>
    <property type="molecule type" value="Genomic_DNA"/>
</dbReference>
<dbReference type="InterPro" id="IPR000182">
    <property type="entry name" value="GNAT_dom"/>
</dbReference>
<evidence type="ECO:0000313" key="3">
    <source>
        <dbReference type="Proteomes" id="UP001144341"/>
    </source>
</evidence>
<dbReference type="RefSeq" id="WP_269414727.1">
    <property type="nucleotide sequence ID" value="NZ_JAPWGL010000002.1"/>
</dbReference>
<dbReference type="Gene3D" id="3.40.630.30">
    <property type="match status" value="1"/>
</dbReference>
<reference evidence="2" key="1">
    <citation type="submission" date="2022-12" db="EMBL/GenBank/DDBJ databases">
        <title>Genome sequence of SJ11.</title>
        <authorList>
            <person name="Woo H."/>
        </authorList>
    </citation>
    <scope>NUCLEOTIDE SEQUENCE</scope>
    <source>
        <strain evidence="2">SJ11</strain>
    </source>
</reference>
<gene>
    <name evidence="2" type="ORF">O0931_06390</name>
</gene>
<name>A0ABT4KVH5_9SPHI</name>
<feature type="domain" description="N-acetyltransferase" evidence="1">
    <location>
        <begin position="57"/>
        <end position="189"/>
    </location>
</feature>
<sequence>MIKATYKDRVLVTNLLAASFKENQSIAYTIKQDGKAVKRIAALMAYAFDSCFKFGEVLLSDDRKACALVMYPHLKKGSLSTLWLDIKLIFKAVGIGGIFKVIKREGKIKEIQPKGEMAYLWFIGVKPALQHAGIGSKLLQEIIEWTAKKQLPLYLETSTPANLPWYKKFGFEIYGQLDLGYRLYFLSRK</sequence>
<dbReference type="InterPro" id="IPR016181">
    <property type="entry name" value="Acyl_CoA_acyltransferase"/>
</dbReference>
<evidence type="ECO:0000259" key="1">
    <source>
        <dbReference type="PROSITE" id="PS51186"/>
    </source>
</evidence>
<proteinExistence type="predicted"/>
<comment type="caution">
    <text evidence="2">The sequence shown here is derived from an EMBL/GenBank/DDBJ whole genome shotgun (WGS) entry which is preliminary data.</text>
</comment>
<evidence type="ECO:0000313" key="2">
    <source>
        <dbReference type="EMBL" id="MCZ4222923.1"/>
    </source>
</evidence>
<dbReference type="CDD" id="cd04301">
    <property type="entry name" value="NAT_SF"/>
    <property type="match status" value="1"/>
</dbReference>
<accession>A0ABT4KVH5</accession>
<dbReference type="Proteomes" id="UP001144341">
    <property type="component" value="Unassembled WGS sequence"/>
</dbReference>